<name>A0AA37T0J9_9ALTE</name>
<protein>
    <submittedName>
        <fullName evidence="1">Uncharacterized protein</fullName>
    </submittedName>
</protein>
<dbReference type="AlphaFoldDB" id="A0AA37T0J9"/>
<sequence length="47" mass="5370">MTKFLFASLQNASIHIETLEVHSFEMIGNPKKAEKPMSLPFSMDLPY</sequence>
<evidence type="ECO:0000313" key="1">
    <source>
        <dbReference type="EMBL" id="GLR71366.1"/>
    </source>
</evidence>
<reference evidence="1" key="2">
    <citation type="submission" date="2023-01" db="EMBL/GenBank/DDBJ databases">
        <title>Draft genome sequence of Agaribacter marinus strain NBRC 110023.</title>
        <authorList>
            <person name="Sun Q."/>
            <person name="Mori K."/>
        </authorList>
    </citation>
    <scope>NUCLEOTIDE SEQUENCE</scope>
    <source>
        <strain evidence="1">NBRC 110023</strain>
    </source>
</reference>
<keyword evidence="2" id="KW-1185">Reference proteome</keyword>
<evidence type="ECO:0000313" key="2">
    <source>
        <dbReference type="Proteomes" id="UP001156601"/>
    </source>
</evidence>
<comment type="caution">
    <text evidence="1">The sequence shown here is derived from an EMBL/GenBank/DDBJ whole genome shotgun (WGS) entry which is preliminary data.</text>
</comment>
<accession>A0AA37T0J9</accession>
<organism evidence="1 2">
    <name type="scientific">Agaribacter marinus</name>
    <dbReference type="NCBI Taxonomy" id="1431249"/>
    <lineage>
        <taxon>Bacteria</taxon>
        <taxon>Pseudomonadati</taxon>
        <taxon>Pseudomonadota</taxon>
        <taxon>Gammaproteobacteria</taxon>
        <taxon>Alteromonadales</taxon>
        <taxon>Alteromonadaceae</taxon>
        <taxon>Agaribacter</taxon>
    </lineage>
</organism>
<dbReference type="EMBL" id="BSOT01000006">
    <property type="protein sequence ID" value="GLR71366.1"/>
    <property type="molecule type" value="Genomic_DNA"/>
</dbReference>
<dbReference type="Proteomes" id="UP001156601">
    <property type="component" value="Unassembled WGS sequence"/>
</dbReference>
<reference evidence="1" key="1">
    <citation type="journal article" date="2014" name="Int. J. Syst. Evol. Microbiol.">
        <title>Complete genome sequence of Corynebacterium casei LMG S-19264T (=DSM 44701T), isolated from a smear-ripened cheese.</title>
        <authorList>
            <consortium name="US DOE Joint Genome Institute (JGI-PGF)"/>
            <person name="Walter F."/>
            <person name="Albersmeier A."/>
            <person name="Kalinowski J."/>
            <person name="Ruckert C."/>
        </authorList>
    </citation>
    <scope>NUCLEOTIDE SEQUENCE</scope>
    <source>
        <strain evidence="1">NBRC 110023</strain>
    </source>
</reference>
<dbReference type="RefSeq" id="WP_284217729.1">
    <property type="nucleotide sequence ID" value="NZ_BSOT01000006.1"/>
</dbReference>
<gene>
    <name evidence="1" type="ORF">GCM10007852_22740</name>
</gene>
<proteinExistence type="predicted"/>